<accession>A0A9I9E961</accession>
<dbReference type="AlphaFoldDB" id="A0A9I9E961"/>
<organism evidence="1">
    <name type="scientific">Cucumis melo</name>
    <name type="common">Muskmelon</name>
    <dbReference type="NCBI Taxonomy" id="3656"/>
    <lineage>
        <taxon>Eukaryota</taxon>
        <taxon>Viridiplantae</taxon>
        <taxon>Streptophyta</taxon>
        <taxon>Embryophyta</taxon>
        <taxon>Tracheophyta</taxon>
        <taxon>Spermatophyta</taxon>
        <taxon>Magnoliopsida</taxon>
        <taxon>eudicotyledons</taxon>
        <taxon>Gunneridae</taxon>
        <taxon>Pentapetalae</taxon>
        <taxon>rosids</taxon>
        <taxon>fabids</taxon>
        <taxon>Cucurbitales</taxon>
        <taxon>Cucurbitaceae</taxon>
        <taxon>Benincaseae</taxon>
        <taxon>Cucumis</taxon>
    </lineage>
</organism>
<reference evidence="1" key="1">
    <citation type="submission" date="2023-03" db="UniProtKB">
        <authorList>
            <consortium name="EnsemblPlants"/>
        </authorList>
    </citation>
    <scope>IDENTIFICATION</scope>
</reference>
<evidence type="ECO:0000313" key="1">
    <source>
        <dbReference type="EnsemblPlants" id="MELO3C030510.2.1"/>
    </source>
</evidence>
<sequence>MEEILVNISEIISEHIIAWVKHPRRARPYSHLIENLCLKACLTLHKLPLGRGEGWGF</sequence>
<proteinExistence type="predicted"/>
<name>A0A9I9E961_CUCME</name>
<dbReference type="EnsemblPlants" id="MELO3C030510.2.1">
    <property type="protein sequence ID" value="MELO3C030510.2.1"/>
    <property type="gene ID" value="MELO3C030510.2"/>
</dbReference>
<dbReference type="Gramene" id="MELO3C030510.2.1">
    <property type="protein sequence ID" value="MELO3C030510.2.1"/>
    <property type="gene ID" value="MELO3C030510.2"/>
</dbReference>
<protein>
    <submittedName>
        <fullName evidence="1">Uncharacterized protein</fullName>
    </submittedName>
</protein>